<evidence type="ECO:0000313" key="2">
    <source>
        <dbReference type="EMBL" id="VFK40282.1"/>
    </source>
</evidence>
<protein>
    <submittedName>
        <fullName evidence="1">Uncharacterized protein</fullName>
    </submittedName>
</protein>
<dbReference type="EMBL" id="CAADFR010000004">
    <property type="protein sequence ID" value="VFK36718.1"/>
    <property type="molecule type" value="Genomic_DNA"/>
</dbReference>
<accession>A0A450Y5B6</accession>
<evidence type="ECO:0000313" key="3">
    <source>
        <dbReference type="EMBL" id="VFK78566.1"/>
    </source>
</evidence>
<organism evidence="1">
    <name type="scientific">Candidatus Kentrum sp. SD</name>
    <dbReference type="NCBI Taxonomy" id="2126332"/>
    <lineage>
        <taxon>Bacteria</taxon>
        <taxon>Pseudomonadati</taxon>
        <taxon>Pseudomonadota</taxon>
        <taxon>Gammaproteobacteria</taxon>
        <taxon>Candidatus Kentrum</taxon>
    </lineage>
</organism>
<evidence type="ECO:0000313" key="1">
    <source>
        <dbReference type="EMBL" id="VFK36718.1"/>
    </source>
</evidence>
<gene>
    <name evidence="3" type="ORF">BECKSD772D_GA0070982_101811</name>
    <name evidence="2" type="ORF">BECKSD772E_GA0070983_100549</name>
    <name evidence="1" type="ORF">BECKSD772F_GA0070984_100449</name>
</gene>
<reference evidence="1" key="1">
    <citation type="submission" date="2019-02" db="EMBL/GenBank/DDBJ databases">
        <authorList>
            <person name="Gruber-Vodicka R. H."/>
            <person name="Seah K. B. B."/>
        </authorList>
    </citation>
    <scope>NUCLEOTIDE SEQUENCE</scope>
    <source>
        <strain evidence="3">BECK_S127</strain>
        <strain evidence="2">BECK_S1320</strain>
        <strain evidence="1">BECK_S1321</strain>
    </source>
</reference>
<dbReference type="EMBL" id="CAADHB010000018">
    <property type="protein sequence ID" value="VFK78566.1"/>
    <property type="molecule type" value="Genomic_DNA"/>
</dbReference>
<dbReference type="EMBL" id="CAADFU010000005">
    <property type="protein sequence ID" value="VFK40282.1"/>
    <property type="molecule type" value="Genomic_DNA"/>
</dbReference>
<sequence>MEAILQDKDYSDKAVLYMISKFSNTKWFDYVKAASLRWNNSNFESSHVIP</sequence>
<proteinExistence type="predicted"/>
<name>A0A450Y5B6_9GAMM</name>
<dbReference type="AlphaFoldDB" id="A0A450Y5B6"/>